<reference evidence="2" key="1">
    <citation type="journal article" date="2015" name="Antimicrob. Agents Chemother.">
        <title>Complete nucleotide sequence of a conjugative plasmid carrying bla(PER-1).</title>
        <authorList>
            <person name="Li R."/>
            <person name="Wong M.H."/>
            <person name="Zhou Y."/>
            <person name="Chan E.W."/>
            <person name="Chen S."/>
        </authorList>
    </citation>
    <scope>NUCLEOTIDE SEQUENCE</scope>
    <source>
        <strain evidence="2">V36</strain>
        <plasmid evidence="2">pVPH1</plasmid>
    </source>
</reference>
<feature type="region of interest" description="Disordered" evidence="1">
    <location>
        <begin position="1"/>
        <end position="33"/>
    </location>
</feature>
<evidence type="ECO:0000313" key="2">
    <source>
        <dbReference type="EMBL" id="AJP18391.1"/>
    </source>
</evidence>
<name>A0A0C5HD99_VIBPH</name>
<geneLocation type="plasmid" evidence="2">
    <name>pVPH1</name>
</geneLocation>
<accession>A0A0C5HD99</accession>
<protein>
    <submittedName>
        <fullName evidence="2">Uncharacterized protein</fullName>
    </submittedName>
</protein>
<keyword evidence="2" id="KW-0614">Plasmid</keyword>
<gene>
    <name evidence="2" type="ORF">pVPH1_0218</name>
</gene>
<proteinExistence type="predicted"/>
<sequence>MSLKGKPKTDLAFQREISKSNPKTTFRLNDGYA</sequence>
<dbReference type="EMBL" id="KP688397">
    <property type="protein sequence ID" value="AJP18391.1"/>
    <property type="molecule type" value="Genomic_DNA"/>
</dbReference>
<evidence type="ECO:0000256" key="1">
    <source>
        <dbReference type="SAM" id="MobiDB-lite"/>
    </source>
</evidence>
<organism evidence="2">
    <name type="scientific">Vibrio parahaemolyticus</name>
    <dbReference type="NCBI Taxonomy" id="670"/>
    <lineage>
        <taxon>Bacteria</taxon>
        <taxon>Pseudomonadati</taxon>
        <taxon>Pseudomonadota</taxon>
        <taxon>Gammaproteobacteria</taxon>
        <taxon>Vibrionales</taxon>
        <taxon>Vibrionaceae</taxon>
        <taxon>Vibrio</taxon>
    </lineage>
</organism>
<dbReference type="AlphaFoldDB" id="A0A0C5HD99"/>